<dbReference type="EMBL" id="CP076022">
    <property type="protein sequence ID" value="QWC11744.1"/>
    <property type="molecule type" value="Genomic_DNA"/>
</dbReference>
<evidence type="ECO:0000313" key="2">
    <source>
        <dbReference type="EMBL" id="QWC11744.1"/>
    </source>
</evidence>
<feature type="region of interest" description="Disordered" evidence="1">
    <location>
        <begin position="258"/>
        <end position="287"/>
    </location>
</feature>
<dbReference type="AlphaFoldDB" id="A0A975M8J4"/>
<gene>
    <name evidence="2" type="ORF">KKR91_08860</name>
</gene>
<dbReference type="InterPro" id="IPR022074">
    <property type="entry name" value="DUF3626"/>
</dbReference>
<evidence type="ECO:0000256" key="1">
    <source>
        <dbReference type="SAM" id="MobiDB-lite"/>
    </source>
</evidence>
<keyword evidence="3" id="KW-1185">Reference proteome</keyword>
<proteinExistence type="predicted"/>
<evidence type="ECO:0000313" key="3">
    <source>
        <dbReference type="Proteomes" id="UP000676885"/>
    </source>
</evidence>
<dbReference type="KEGG" id="ajg:KKR91_08860"/>
<protein>
    <submittedName>
        <fullName evidence="2">DUF3626 domain-containing protein</fullName>
    </submittedName>
</protein>
<sequence>MDITVHFHPDAPVRGRPLLEHLAGDGLYRSQFETGTGNGGLTAWEGGDRWRWEQRMFGGVYDGAAPDQRPKYGSLNYRRRDVGGSVRFGSAHFRLKRSEYPRVTFCYPDSSTEPEHFGTADSMPLVPMALEDAPRRGLDVLDDHIEAHIHGPLRIGRHIEALVLDPSYRGTAVEAAANALPCPLEWHSGFRLRQEELERHPDYRGRHVVAAGRSMARGGWLDPRILGEAVREQRFDRQTLKQVWHCVARFGHDWDTCGSPDGFSAARPEGREGARPTLDGRDPTEAG</sequence>
<dbReference type="Proteomes" id="UP000676885">
    <property type="component" value="Chromosome"/>
</dbReference>
<reference evidence="2 3" key="1">
    <citation type="submission" date="2021-05" db="EMBL/GenBank/DDBJ databases">
        <title>Novel species in genus Arthrobacter.</title>
        <authorList>
            <person name="Zhang G."/>
        </authorList>
    </citation>
    <scope>NUCLEOTIDE SEQUENCE [LARGE SCALE GENOMIC DNA]</scope>
    <source>
        <strain evidence="3">zg-ZUI227</strain>
    </source>
</reference>
<feature type="compositionally biased region" description="Basic and acidic residues" evidence="1">
    <location>
        <begin position="268"/>
        <end position="287"/>
    </location>
</feature>
<name>A0A975M8J4_9MICC</name>
<dbReference type="Pfam" id="PF12294">
    <property type="entry name" value="DUF3626"/>
    <property type="match status" value="2"/>
</dbReference>
<accession>A0A975M8J4</accession>
<organism evidence="2 3">
    <name type="scientific">Arthrobacter jiangjiafuii</name>
    <dbReference type="NCBI Taxonomy" id="2817475"/>
    <lineage>
        <taxon>Bacteria</taxon>
        <taxon>Bacillati</taxon>
        <taxon>Actinomycetota</taxon>
        <taxon>Actinomycetes</taxon>
        <taxon>Micrococcales</taxon>
        <taxon>Micrococcaceae</taxon>
        <taxon>Arthrobacter</taxon>
    </lineage>
</organism>